<evidence type="ECO:0000313" key="3">
    <source>
        <dbReference type="Proteomes" id="UP000800092"/>
    </source>
</evidence>
<dbReference type="OrthoDB" id="423498at2759"/>
<gene>
    <name evidence="2" type="ORF">EV356DRAFT_559773</name>
</gene>
<sequence>MPDQMGWYLCTLLIFYGVQVQGQFVNNVTVFIPYEYTYLLPSGFLGNLDSTFVNSTTTSNDSINSLLYSASQSPFIAYDREFLDILGPNPTAQLIEQRSSDDDFAYEAGIWVPERHEVWFTPSPQQATRIPSTIYAFNLDTQSVSPLEPSEPAIDVTGGTYFEGKVYFSTYRNQQNYRGGIISIDANTLHVESVLNSHFGLRFNGIDDIAWAVRGNNQYMFFTDFDYTRYIYSNLTPAQMPSNVWRWDAPDQSMLYVTDTDAVSDTTSPLSVGTAAASWLGPYIYAWDLDKNMFPVNKRLFGMVRFGIADGLHVDDAGRVWTAEGEGVVVRNPQGKVLGMFNGQYFQADKRGDAVPIANFALAGDTLVILSTTRLWTVKLGQAVVSSTSAVVN</sequence>
<evidence type="ECO:0000313" key="2">
    <source>
        <dbReference type="EMBL" id="KAF2233701.1"/>
    </source>
</evidence>
<protein>
    <recommendedName>
        <fullName evidence="4">Calcium-dependent phosphotriesterase</fullName>
    </recommendedName>
</protein>
<dbReference type="PANTHER" id="PTHR47064">
    <property type="entry name" value="PUTATIVE (AFU_ORTHOLOGUE AFUA_1G08990)-RELATED"/>
    <property type="match status" value="1"/>
</dbReference>
<evidence type="ECO:0000256" key="1">
    <source>
        <dbReference type="SAM" id="SignalP"/>
    </source>
</evidence>
<dbReference type="Proteomes" id="UP000800092">
    <property type="component" value="Unassembled WGS sequence"/>
</dbReference>
<keyword evidence="3" id="KW-1185">Reference proteome</keyword>
<dbReference type="EMBL" id="ML991804">
    <property type="protein sequence ID" value="KAF2233701.1"/>
    <property type="molecule type" value="Genomic_DNA"/>
</dbReference>
<proteinExistence type="predicted"/>
<feature type="chain" id="PRO_5025524481" description="Calcium-dependent phosphotriesterase" evidence="1">
    <location>
        <begin position="23"/>
        <end position="393"/>
    </location>
</feature>
<evidence type="ECO:0008006" key="4">
    <source>
        <dbReference type="Google" id="ProtNLM"/>
    </source>
</evidence>
<accession>A0A6A6H7A0</accession>
<name>A0A6A6H7A0_VIRVR</name>
<dbReference type="InterPro" id="IPR011042">
    <property type="entry name" value="6-blade_b-propeller_TolB-like"/>
</dbReference>
<reference evidence="2" key="1">
    <citation type="journal article" date="2020" name="Stud. Mycol.">
        <title>101 Dothideomycetes genomes: a test case for predicting lifestyles and emergence of pathogens.</title>
        <authorList>
            <person name="Haridas S."/>
            <person name="Albert R."/>
            <person name="Binder M."/>
            <person name="Bloem J."/>
            <person name="Labutti K."/>
            <person name="Salamov A."/>
            <person name="Andreopoulos B."/>
            <person name="Baker S."/>
            <person name="Barry K."/>
            <person name="Bills G."/>
            <person name="Bluhm B."/>
            <person name="Cannon C."/>
            <person name="Castanera R."/>
            <person name="Culley D."/>
            <person name="Daum C."/>
            <person name="Ezra D."/>
            <person name="Gonzalez J."/>
            <person name="Henrissat B."/>
            <person name="Kuo A."/>
            <person name="Liang C."/>
            <person name="Lipzen A."/>
            <person name="Lutzoni F."/>
            <person name="Magnuson J."/>
            <person name="Mondo S."/>
            <person name="Nolan M."/>
            <person name="Ohm R."/>
            <person name="Pangilinan J."/>
            <person name="Park H.-J."/>
            <person name="Ramirez L."/>
            <person name="Alfaro M."/>
            <person name="Sun H."/>
            <person name="Tritt A."/>
            <person name="Yoshinaga Y."/>
            <person name="Zwiers L.-H."/>
            <person name="Turgeon B."/>
            <person name="Goodwin S."/>
            <person name="Spatafora J."/>
            <person name="Crous P."/>
            <person name="Grigoriev I."/>
        </authorList>
    </citation>
    <scope>NUCLEOTIDE SEQUENCE</scope>
    <source>
        <strain evidence="2">Tuck. ex Michener</strain>
    </source>
</reference>
<dbReference type="Gene3D" id="2.120.10.30">
    <property type="entry name" value="TolB, C-terminal domain"/>
    <property type="match status" value="1"/>
</dbReference>
<dbReference type="AlphaFoldDB" id="A0A6A6H7A0"/>
<dbReference type="InterPro" id="IPR052988">
    <property type="entry name" value="Oryzine_lactonohydrolase"/>
</dbReference>
<feature type="signal peptide" evidence="1">
    <location>
        <begin position="1"/>
        <end position="22"/>
    </location>
</feature>
<dbReference type="PANTHER" id="PTHR47064:SF2">
    <property type="entry name" value="SMP-30_GLUCONOLACTONASE_LRE-LIKE REGION DOMAIN-CONTAINING PROTEIN-RELATED"/>
    <property type="match status" value="1"/>
</dbReference>
<organism evidence="2 3">
    <name type="scientific">Viridothelium virens</name>
    <name type="common">Speckled blister lichen</name>
    <name type="synonym">Trypethelium virens</name>
    <dbReference type="NCBI Taxonomy" id="1048519"/>
    <lineage>
        <taxon>Eukaryota</taxon>
        <taxon>Fungi</taxon>
        <taxon>Dikarya</taxon>
        <taxon>Ascomycota</taxon>
        <taxon>Pezizomycotina</taxon>
        <taxon>Dothideomycetes</taxon>
        <taxon>Dothideomycetes incertae sedis</taxon>
        <taxon>Trypetheliales</taxon>
        <taxon>Trypetheliaceae</taxon>
        <taxon>Viridothelium</taxon>
    </lineage>
</organism>
<keyword evidence="1" id="KW-0732">Signal</keyword>
<dbReference type="SUPFAM" id="SSF63829">
    <property type="entry name" value="Calcium-dependent phosphotriesterase"/>
    <property type="match status" value="1"/>
</dbReference>